<comment type="caution">
    <text evidence="1">The sequence shown here is derived from an EMBL/GenBank/DDBJ whole genome shotgun (WGS) entry which is preliminary data.</text>
</comment>
<dbReference type="Proteomes" id="UP001634393">
    <property type="component" value="Unassembled WGS sequence"/>
</dbReference>
<dbReference type="EMBL" id="JBJXBP010000005">
    <property type="protein sequence ID" value="KAL3830401.1"/>
    <property type="molecule type" value="Genomic_DNA"/>
</dbReference>
<proteinExistence type="predicted"/>
<sequence length="86" mass="9157">MGTASILARVLLLYKKINKGPVYIKQKLKSKLATTAGDNFAEEEEGVVVDPGDDGEAEPPPLAAAAVVLTESFIPPVQWPGTPHMK</sequence>
<evidence type="ECO:0000313" key="1">
    <source>
        <dbReference type="EMBL" id="KAL3830401.1"/>
    </source>
</evidence>
<gene>
    <name evidence="1" type="ORF">ACJIZ3_019203</name>
</gene>
<accession>A0ABD3T179</accession>
<keyword evidence="2" id="KW-1185">Reference proteome</keyword>
<protein>
    <submittedName>
        <fullName evidence="1">Uncharacterized protein</fullName>
    </submittedName>
</protein>
<reference evidence="1 2" key="1">
    <citation type="submission" date="2024-12" db="EMBL/GenBank/DDBJ databases">
        <title>The unique morphological basis and parallel evolutionary history of personate flowers in Penstemon.</title>
        <authorList>
            <person name="Depatie T.H."/>
            <person name="Wessinger C.A."/>
        </authorList>
    </citation>
    <scope>NUCLEOTIDE SEQUENCE [LARGE SCALE GENOMIC DNA]</scope>
    <source>
        <strain evidence="1">WTNN_2</strain>
        <tissue evidence="1">Leaf</tissue>
    </source>
</reference>
<organism evidence="1 2">
    <name type="scientific">Penstemon smallii</name>
    <dbReference type="NCBI Taxonomy" id="265156"/>
    <lineage>
        <taxon>Eukaryota</taxon>
        <taxon>Viridiplantae</taxon>
        <taxon>Streptophyta</taxon>
        <taxon>Embryophyta</taxon>
        <taxon>Tracheophyta</taxon>
        <taxon>Spermatophyta</taxon>
        <taxon>Magnoliopsida</taxon>
        <taxon>eudicotyledons</taxon>
        <taxon>Gunneridae</taxon>
        <taxon>Pentapetalae</taxon>
        <taxon>asterids</taxon>
        <taxon>lamiids</taxon>
        <taxon>Lamiales</taxon>
        <taxon>Plantaginaceae</taxon>
        <taxon>Cheloneae</taxon>
        <taxon>Penstemon</taxon>
    </lineage>
</organism>
<dbReference type="AlphaFoldDB" id="A0ABD3T179"/>
<name>A0ABD3T179_9LAMI</name>
<evidence type="ECO:0000313" key="2">
    <source>
        <dbReference type="Proteomes" id="UP001634393"/>
    </source>
</evidence>